<protein>
    <recommendedName>
        <fullName evidence="4 14">Carboxynorspermidine/carboxyspermidine decarboxylase</fullName>
        <shortName evidence="14">CANS DC/CAS DC</shortName>
        <shortName evidence="14">CANSDC/CASDC</shortName>
        <ecNumber evidence="3 14">4.1.1.96</ecNumber>
    </recommendedName>
</protein>
<evidence type="ECO:0000256" key="7">
    <source>
        <dbReference type="ARBA" id="ARBA00022898"/>
    </source>
</evidence>
<dbReference type="Gene3D" id="2.40.37.10">
    <property type="entry name" value="Lyase, Ornithine Decarboxylase, Chain A, domain 1"/>
    <property type="match status" value="1"/>
</dbReference>
<keyword evidence="5 14" id="KW-0963">Cytoplasm</keyword>
<evidence type="ECO:0000256" key="14">
    <source>
        <dbReference type="PIRNR" id="PIRNR038941"/>
    </source>
</evidence>
<dbReference type="STRING" id="688.A6E04_18460"/>
<comment type="subcellular location">
    <subcellularLocation>
        <location evidence="2 14">Cytoplasm</location>
    </subcellularLocation>
</comment>
<dbReference type="PANTHER" id="PTHR43727:SF1">
    <property type="entry name" value="CARBOXYNORSPERMIDINE_CARBOXYSPERMIDINE DECARBOXYLASE"/>
    <property type="match status" value="1"/>
</dbReference>
<dbReference type="SUPFAM" id="SSF51419">
    <property type="entry name" value="PLP-binding barrel"/>
    <property type="match status" value="1"/>
</dbReference>
<dbReference type="AlphaFoldDB" id="A0A1B9NUB3"/>
<accession>A0A1B9NUB3</accession>
<evidence type="ECO:0000313" key="16">
    <source>
        <dbReference type="EMBL" id="OCH17606.1"/>
    </source>
</evidence>
<evidence type="ECO:0000256" key="13">
    <source>
        <dbReference type="ARBA" id="ARBA00047389"/>
    </source>
</evidence>
<evidence type="ECO:0000256" key="3">
    <source>
        <dbReference type="ARBA" id="ARBA00012259"/>
    </source>
</evidence>
<dbReference type="InterPro" id="IPR029066">
    <property type="entry name" value="PLP-binding_barrel"/>
</dbReference>
<dbReference type="GO" id="GO:0008836">
    <property type="term" value="F:diaminopimelate decarboxylase activity"/>
    <property type="evidence" value="ECO:0007669"/>
    <property type="project" value="TreeGrafter"/>
</dbReference>
<dbReference type="OrthoDB" id="9804410at2"/>
<keyword evidence="7 14" id="KW-0663">Pyridoxal phosphate</keyword>
<dbReference type="GO" id="GO:0045312">
    <property type="term" value="P:nor-spermidine biosynthetic process"/>
    <property type="evidence" value="ECO:0007669"/>
    <property type="project" value="InterPro"/>
</dbReference>
<dbReference type="FunFam" id="3.20.20.10:FF:000012">
    <property type="entry name" value="Carboxynorspermidine/carboxyspermidine decarboxylase"/>
    <property type="match status" value="1"/>
</dbReference>
<evidence type="ECO:0000256" key="12">
    <source>
        <dbReference type="ARBA" id="ARBA00047351"/>
    </source>
</evidence>
<evidence type="ECO:0000256" key="10">
    <source>
        <dbReference type="ARBA" id="ARBA00023239"/>
    </source>
</evidence>
<evidence type="ECO:0000256" key="6">
    <source>
        <dbReference type="ARBA" id="ARBA00022793"/>
    </source>
</evidence>
<dbReference type="Proteomes" id="UP000093523">
    <property type="component" value="Unassembled WGS sequence"/>
</dbReference>
<sequence length="381" mass="42659">MTDQLKKSELKTPYFMIDEAKLIANLEVAKRLKEQSGVKLVLALKCFSTWGIFDLIKPYLDGTTSSGPYEVRLGHETFGGETHAYSVGYSEEDVKEVIEICNKLIFNSQSQLTAYRHLVEGKVSVGLRLNPGVSYAGQDLANPAREFSRLGVQADHLDTTVFEYINGVMFHMNCENKSVDAFSSLLDAISVRFGTYLDTLEWVSLGGGVFFTWPDYDVDKLATVLKAFSDKHKVQLYLEPGEAIITKTADLVVSVVDIVENGKKTAIVDSATEAHRLDTLIYNEPASILEASEQGQYEYIIGSCSCLAGDQFCETQFEQPLQIGQKLHLLDSAGYTMVKLNWFNGLKMPSVYCERRSGKIDKLNEFDYSDFKRSLSQWTIS</sequence>
<evidence type="ECO:0000256" key="1">
    <source>
        <dbReference type="ARBA" id="ARBA00001933"/>
    </source>
</evidence>
<reference evidence="16 17" key="1">
    <citation type="submission" date="2016-06" db="EMBL/GenBank/DDBJ databases">
        <authorList>
            <person name="Kjaerup R.B."/>
            <person name="Dalgaard T.S."/>
            <person name="Juul-Madsen H.R."/>
        </authorList>
    </citation>
    <scope>NUCLEOTIDE SEQUENCE [LARGE SCALE GENOMIC DNA]</scope>
    <source>
        <strain evidence="16 17">1S159</strain>
    </source>
</reference>
<comment type="caution">
    <text evidence="16">The sequence shown here is derived from an EMBL/GenBank/DDBJ whole genome shotgun (WGS) entry which is preliminary data.</text>
</comment>
<dbReference type="GO" id="GO:0008295">
    <property type="term" value="P:spermidine biosynthetic process"/>
    <property type="evidence" value="ECO:0007669"/>
    <property type="project" value="UniProtKB-KW"/>
</dbReference>
<evidence type="ECO:0000256" key="11">
    <source>
        <dbReference type="ARBA" id="ARBA00025802"/>
    </source>
</evidence>
<evidence type="ECO:0000313" key="17">
    <source>
        <dbReference type="Proteomes" id="UP000093523"/>
    </source>
</evidence>
<organism evidence="16 17">
    <name type="scientific">Aliivibrio logei</name>
    <name type="common">Vibrio logei</name>
    <dbReference type="NCBI Taxonomy" id="688"/>
    <lineage>
        <taxon>Bacteria</taxon>
        <taxon>Pseudomonadati</taxon>
        <taxon>Pseudomonadota</taxon>
        <taxon>Gammaproteobacteria</taxon>
        <taxon>Vibrionales</taxon>
        <taxon>Vibrionaceae</taxon>
        <taxon>Aliivibrio</taxon>
    </lineage>
</organism>
<keyword evidence="10 14" id="KW-0456">Lyase</keyword>
<dbReference type="Gene3D" id="3.20.20.10">
    <property type="entry name" value="Alanine racemase"/>
    <property type="match status" value="1"/>
</dbReference>
<dbReference type="PIRSF" id="PIRSF038941">
    <property type="entry name" value="NspC"/>
    <property type="match status" value="1"/>
</dbReference>
<evidence type="ECO:0000256" key="2">
    <source>
        <dbReference type="ARBA" id="ARBA00004496"/>
    </source>
</evidence>
<dbReference type="CDD" id="cd06829">
    <property type="entry name" value="PLPDE_III_CANSDC"/>
    <property type="match status" value="1"/>
</dbReference>
<evidence type="ECO:0000256" key="4">
    <source>
        <dbReference type="ARBA" id="ARBA00013633"/>
    </source>
</evidence>
<evidence type="ECO:0000256" key="8">
    <source>
        <dbReference type="ARBA" id="ARBA00023066"/>
    </source>
</evidence>
<comment type="catalytic activity">
    <reaction evidence="12 14">
        <text>carboxyspermidine + H(+) = spermidine + CO2</text>
        <dbReference type="Rhea" id="RHEA:34095"/>
        <dbReference type="ChEBI" id="CHEBI:15378"/>
        <dbReference type="ChEBI" id="CHEBI:16526"/>
        <dbReference type="ChEBI" id="CHEBI:57834"/>
        <dbReference type="ChEBI" id="CHEBI:65072"/>
        <dbReference type="EC" id="4.1.1.96"/>
    </reaction>
</comment>
<dbReference type="SUPFAM" id="SSF50621">
    <property type="entry name" value="Alanine racemase C-terminal domain-like"/>
    <property type="match status" value="1"/>
</dbReference>
<dbReference type="FunFam" id="2.40.37.10:FF:000016">
    <property type="entry name" value="Carboxynorspermidine/carboxyspermidine decarboxylase"/>
    <property type="match status" value="1"/>
</dbReference>
<keyword evidence="6 14" id="KW-0210">Decarboxylase</keyword>
<feature type="binding site" evidence="15">
    <location>
        <position position="242"/>
    </location>
    <ligand>
        <name>substrate</name>
    </ligand>
</feature>
<evidence type="ECO:0000256" key="15">
    <source>
        <dbReference type="PIRSR" id="PIRSR038941-1"/>
    </source>
</evidence>
<comment type="function">
    <text evidence="14">Catalyzes the decarboxylation of carboxynorspermidine and carboxyspermidine.</text>
</comment>
<keyword evidence="8 14" id="KW-0745">Spermidine biosynthesis</keyword>
<proteinExistence type="inferred from homology"/>
<dbReference type="InterPro" id="IPR009006">
    <property type="entry name" value="Ala_racemase/Decarboxylase_C"/>
</dbReference>
<dbReference type="PANTHER" id="PTHR43727">
    <property type="entry name" value="DIAMINOPIMELATE DECARBOXYLASE"/>
    <property type="match status" value="1"/>
</dbReference>
<dbReference type="EC" id="4.1.1.96" evidence="3 14"/>
<dbReference type="NCBIfam" id="TIGR01047">
    <property type="entry name" value="nspC"/>
    <property type="match status" value="1"/>
</dbReference>
<comment type="subunit">
    <text evidence="14">Homodimer.</text>
</comment>
<feature type="binding site" evidence="15">
    <location>
        <position position="278"/>
    </location>
    <ligand>
        <name>substrate</name>
    </ligand>
</feature>
<comment type="catalytic activity">
    <reaction evidence="13 14">
        <text>carboxynorspermidine + H(+) = norspermidine + CO2</text>
        <dbReference type="Rhea" id="RHEA:34099"/>
        <dbReference type="ChEBI" id="CHEBI:15378"/>
        <dbReference type="ChEBI" id="CHEBI:16526"/>
        <dbReference type="ChEBI" id="CHEBI:57920"/>
        <dbReference type="ChEBI" id="CHEBI:65070"/>
        <dbReference type="EC" id="4.1.1.96"/>
    </reaction>
</comment>
<keyword evidence="9 14" id="KW-0620">Polyamine biosynthesis</keyword>
<comment type="similarity">
    <text evidence="11 14">Belongs to the Orn/Lys/Arg decarboxylase class-II family. NspC subfamily.</text>
</comment>
<gene>
    <name evidence="16" type="ORF">A6E04_18460</name>
</gene>
<dbReference type="GO" id="GO:0009089">
    <property type="term" value="P:lysine biosynthetic process via diaminopimelate"/>
    <property type="evidence" value="ECO:0007669"/>
    <property type="project" value="TreeGrafter"/>
</dbReference>
<evidence type="ECO:0000256" key="5">
    <source>
        <dbReference type="ARBA" id="ARBA00022490"/>
    </source>
</evidence>
<evidence type="ECO:0000256" key="9">
    <source>
        <dbReference type="ARBA" id="ARBA00023115"/>
    </source>
</evidence>
<dbReference type="InterPro" id="IPR005730">
    <property type="entry name" value="Nsp_de-COase"/>
</dbReference>
<comment type="cofactor">
    <cofactor evidence="1 14">
        <name>pyridoxal 5'-phosphate</name>
        <dbReference type="ChEBI" id="CHEBI:597326"/>
    </cofactor>
</comment>
<dbReference type="EMBL" id="MAJU01000029">
    <property type="protein sequence ID" value="OCH17606.1"/>
    <property type="molecule type" value="Genomic_DNA"/>
</dbReference>
<dbReference type="GO" id="GO:0005737">
    <property type="term" value="C:cytoplasm"/>
    <property type="evidence" value="ECO:0007669"/>
    <property type="project" value="UniProtKB-SubCell"/>
</dbReference>
<name>A0A1B9NUB3_ALILO</name>